<evidence type="ECO:0008006" key="5">
    <source>
        <dbReference type="Google" id="ProtNLM"/>
    </source>
</evidence>
<evidence type="ECO:0000313" key="4">
    <source>
        <dbReference type="Proteomes" id="UP001163687"/>
    </source>
</evidence>
<keyword evidence="1" id="KW-0378">Hydrolase</keyword>
<reference evidence="3" key="1">
    <citation type="submission" date="2022-03" db="EMBL/GenBank/DDBJ databases">
        <title>Complete genome sequence of Caldinitratiruptor microaerophilus.</title>
        <authorList>
            <person name="Mukaiyama R."/>
            <person name="Nishiyama T."/>
            <person name="Ueda K."/>
        </authorList>
    </citation>
    <scope>NUCLEOTIDE SEQUENCE</scope>
    <source>
        <strain evidence="3">JCM 16183</strain>
    </source>
</reference>
<gene>
    <name evidence="3" type="ORF">caldi_29830</name>
</gene>
<dbReference type="AlphaFoldDB" id="A0AA35G9W2"/>
<keyword evidence="2" id="KW-0175">Coiled coil</keyword>
<dbReference type="Proteomes" id="UP001163687">
    <property type="component" value="Chromosome"/>
</dbReference>
<dbReference type="KEGG" id="cmic:caldi_29830"/>
<dbReference type="InterPro" id="IPR011604">
    <property type="entry name" value="PDDEXK-like_dom_sf"/>
</dbReference>
<protein>
    <recommendedName>
        <fullName evidence="5">PD-(D/E)XK nuclease superfamily protein</fullName>
    </recommendedName>
</protein>
<feature type="coiled-coil region" evidence="2">
    <location>
        <begin position="241"/>
        <end position="275"/>
    </location>
</feature>
<sequence>MPPSTSELVLSRIRARHEDSGFDPSEIRLSEAGGCPRKQTLRILGYPAEEVTDRQLGIFEAGDYWEDYLFHTWSELYPRRVRRQVPVRTPYGVGHIDLWVAPERHIVECKTTQAKSRDYLPMDQHLAQVQMYLHFWGRHRSATAEVAYVIKETAEVVSFPVQYNRYWAEELEEGLRRIAQHVTEGRPAPVPEGYSPDSFPCGWGDGRCPYWSHCWGDDDIRVAPPTPEELAPVLEPLFAQYAAAKARLKAAEDQAEAIKSEVKSLEARMDELFQRAGVNVLRAGAWEVQRTPVAGRPKLDLDAAIKAGVIDPQAVAPYMGTTASYTRWTIRQPKEKAKEAKR</sequence>
<evidence type="ECO:0000313" key="3">
    <source>
        <dbReference type="EMBL" id="BDG61893.1"/>
    </source>
</evidence>
<evidence type="ECO:0000256" key="2">
    <source>
        <dbReference type="SAM" id="Coils"/>
    </source>
</evidence>
<keyword evidence="4" id="KW-1185">Reference proteome</keyword>
<proteinExistence type="predicted"/>
<name>A0AA35G9W2_9FIRM</name>
<organism evidence="3 4">
    <name type="scientific">Caldinitratiruptor microaerophilus</name>
    <dbReference type="NCBI Taxonomy" id="671077"/>
    <lineage>
        <taxon>Bacteria</taxon>
        <taxon>Bacillati</taxon>
        <taxon>Bacillota</taxon>
        <taxon>Clostridia</taxon>
        <taxon>Eubacteriales</taxon>
        <taxon>Symbiobacteriaceae</taxon>
        <taxon>Caldinitratiruptor</taxon>
    </lineage>
</organism>
<dbReference type="RefSeq" id="WP_264842523.1">
    <property type="nucleotide sequence ID" value="NZ_AP025628.1"/>
</dbReference>
<dbReference type="GO" id="GO:0016787">
    <property type="term" value="F:hydrolase activity"/>
    <property type="evidence" value="ECO:0007669"/>
    <property type="project" value="UniProtKB-KW"/>
</dbReference>
<accession>A0AA35G9W2</accession>
<dbReference type="Gene3D" id="3.90.320.10">
    <property type="match status" value="1"/>
</dbReference>
<dbReference type="EMBL" id="AP025628">
    <property type="protein sequence ID" value="BDG61893.1"/>
    <property type="molecule type" value="Genomic_DNA"/>
</dbReference>
<evidence type="ECO:0000256" key="1">
    <source>
        <dbReference type="ARBA" id="ARBA00022801"/>
    </source>
</evidence>